<dbReference type="GO" id="GO:0008909">
    <property type="term" value="F:isochorismate synthase activity"/>
    <property type="evidence" value="ECO:0007669"/>
    <property type="project" value="UniProtKB-EC"/>
</dbReference>
<comment type="caution">
    <text evidence="2">The sequence shown here is derived from an EMBL/GenBank/DDBJ whole genome shotgun (WGS) entry which is preliminary data.</text>
</comment>
<dbReference type="AlphaFoldDB" id="A0A0C1C0Z0"/>
<dbReference type="SUPFAM" id="SSF56322">
    <property type="entry name" value="ADC synthase"/>
    <property type="match status" value="1"/>
</dbReference>
<evidence type="ECO:0000259" key="1">
    <source>
        <dbReference type="Pfam" id="PF00425"/>
    </source>
</evidence>
<dbReference type="PANTHER" id="PTHR42839:SF2">
    <property type="entry name" value="ISOCHORISMATE SYNTHASE ENTC"/>
    <property type="match status" value="1"/>
</dbReference>
<dbReference type="EMBL" id="JSAM01000082">
    <property type="protein sequence ID" value="KIA77336.1"/>
    <property type="molecule type" value="Genomic_DNA"/>
</dbReference>
<dbReference type="Proteomes" id="UP000031307">
    <property type="component" value="Unassembled WGS sequence"/>
</dbReference>
<protein>
    <submittedName>
        <fullName evidence="2">Salicylate biosynthesis isochorismate synthase</fullName>
        <ecNumber evidence="2">5.4.4.2</ecNumber>
    </submittedName>
</protein>
<dbReference type="Gene3D" id="3.60.120.10">
    <property type="entry name" value="Anthranilate synthase"/>
    <property type="match status" value="1"/>
</dbReference>
<evidence type="ECO:0000313" key="2">
    <source>
        <dbReference type="EMBL" id="KIA77336.1"/>
    </source>
</evidence>
<keyword evidence="2" id="KW-0413">Isomerase</keyword>
<sequence>MGFDQCDAFLKNGTIMSNENGNFLLGYGARTWLSSPCSSSPCFYFPDFFLELASPWFKHAYWEERSYEELKEFLEPIESTISEWQNRDQTYFMNGFEDLKNKFQQGKMEKAVPYAFEFSNSTMTREKLQRSLNRLLHYSHAQPVNVYGFWDQHSGILGATPEVLFKMQRQEKNMLYTHACAGTRGRSDIDNLFDCKELHEHDVVVQGIVESLSSLGKIHIGELKALHLPFLSHLITPIEVELDVSEDFEKIVRRLHPTPALGGFPKNESLEWIKNYKTTVERGRFGAPAGYIYANVANCFVSIRNVQWNAEQMMIGAGCGVVAESQMRNEWNEINLKMQSIKEMLGI</sequence>
<dbReference type="InterPro" id="IPR005801">
    <property type="entry name" value="ADC_synthase"/>
</dbReference>
<dbReference type="PATRIC" id="fig|83552.4.peg.1532"/>
<evidence type="ECO:0000313" key="3">
    <source>
        <dbReference type="Proteomes" id="UP000031307"/>
    </source>
</evidence>
<name>A0A0C1C0Z0_9BACT</name>
<feature type="domain" description="Chorismate-utilising enzyme C-terminal" evidence="1">
    <location>
        <begin position="90"/>
        <end position="337"/>
    </location>
</feature>
<dbReference type="PANTHER" id="PTHR42839">
    <property type="entry name" value="ISOCHORISMATE SYNTHASE ENTC"/>
    <property type="match status" value="1"/>
</dbReference>
<accession>A0A0C1C0Z0</accession>
<dbReference type="EC" id="5.4.4.2" evidence="2"/>
<reference evidence="2 3" key="1">
    <citation type="journal article" date="2014" name="Mol. Biol. Evol.">
        <title>Massive expansion of Ubiquitination-related gene families within the Chlamydiae.</title>
        <authorList>
            <person name="Domman D."/>
            <person name="Collingro A."/>
            <person name="Lagkouvardos I."/>
            <person name="Gehre L."/>
            <person name="Weinmaier T."/>
            <person name="Rattei T."/>
            <person name="Subtil A."/>
            <person name="Horn M."/>
        </authorList>
    </citation>
    <scope>NUCLEOTIDE SEQUENCE [LARGE SCALE GENOMIC DNA]</scope>
    <source>
        <strain evidence="2 3">OEW1</strain>
    </source>
</reference>
<gene>
    <name evidence="2" type="primary">pchA</name>
    <name evidence="2" type="ORF">DB43_GM00210</name>
</gene>
<dbReference type="RefSeq" id="WP_006340018.1">
    <property type="nucleotide sequence ID" value="NZ_BAWW01000008.1"/>
</dbReference>
<dbReference type="OMA" id="IRNVQWN"/>
<dbReference type="Pfam" id="PF00425">
    <property type="entry name" value="Chorismate_bind"/>
    <property type="match status" value="1"/>
</dbReference>
<dbReference type="InterPro" id="IPR015890">
    <property type="entry name" value="Chorismate_C"/>
</dbReference>
<organism evidence="2 3">
    <name type="scientific">Parachlamydia acanthamoebae</name>
    <dbReference type="NCBI Taxonomy" id="83552"/>
    <lineage>
        <taxon>Bacteria</taxon>
        <taxon>Pseudomonadati</taxon>
        <taxon>Chlamydiota</taxon>
        <taxon>Chlamydiia</taxon>
        <taxon>Parachlamydiales</taxon>
        <taxon>Parachlamydiaceae</taxon>
        <taxon>Parachlamydia</taxon>
    </lineage>
</organism>
<proteinExistence type="predicted"/>